<evidence type="ECO:0000256" key="6">
    <source>
        <dbReference type="ARBA" id="ARBA00023157"/>
    </source>
</evidence>
<keyword evidence="14" id="KW-1185">Reference proteome</keyword>
<feature type="binding site" evidence="8">
    <location>
        <position position="270"/>
    </location>
    <ligand>
        <name>NAD(+)</name>
        <dbReference type="ChEBI" id="CHEBI:57540"/>
    </ligand>
</feature>
<evidence type="ECO:0000256" key="10">
    <source>
        <dbReference type="RuleBase" id="RU003691"/>
    </source>
</evidence>
<dbReference type="KEGG" id="dwd:DSCW_37890"/>
<evidence type="ECO:0000256" key="5">
    <source>
        <dbReference type="ARBA" id="ARBA00023002"/>
    </source>
</evidence>
<dbReference type="Gene3D" id="3.30.390.30">
    <property type="match status" value="1"/>
</dbReference>
<dbReference type="PROSITE" id="PS00076">
    <property type="entry name" value="PYRIDINE_REDOX_1"/>
    <property type="match status" value="1"/>
</dbReference>
<dbReference type="PRINTS" id="PR00411">
    <property type="entry name" value="PNDRDTASEI"/>
</dbReference>
<dbReference type="SUPFAM" id="SSF51905">
    <property type="entry name" value="FAD/NAD(P)-binding domain"/>
    <property type="match status" value="1"/>
</dbReference>
<dbReference type="EMBL" id="AP021875">
    <property type="protein sequence ID" value="BBO76372.1"/>
    <property type="molecule type" value="Genomic_DNA"/>
</dbReference>
<keyword evidence="7 10" id="KW-0676">Redox-active center</keyword>
<dbReference type="InterPro" id="IPR004099">
    <property type="entry name" value="Pyr_nucl-diS_OxRdtase_dimer"/>
</dbReference>
<dbReference type="Pfam" id="PF02852">
    <property type="entry name" value="Pyr_redox_dim"/>
    <property type="match status" value="1"/>
</dbReference>
<evidence type="ECO:0000259" key="12">
    <source>
        <dbReference type="Pfam" id="PF07992"/>
    </source>
</evidence>
<keyword evidence="3 8" id="KW-0274">FAD</keyword>
<evidence type="ECO:0000256" key="9">
    <source>
        <dbReference type="PIRSR" id="PIRSR000350-4"/>
    </source>
</evidence>
<evidence type="ECO:0000256" key="3">
    <source>
        <dbReference type="ARBA" id="ARBA00022827"/>
    </source>
</evidence>
<evidence type="ECO:0000256" key="7">
    <source>
        <dbReference type="ARBA" id="ARBA00023284"/>
    </source>
</evidence>
<dbReference type="AlphaFoldDB" id="A0A5K7Z2X5"/>
<reference evidence="13 14" key="1">
    <citation type="submission" date="2019-11" db="EMBL/GenBank/DDBJ databases">
        <title>Comparative genomics of hydrocarbon-degrading Desulfosarcina strains.</title>
        <authorList>
            <person name="Watanabe M."/>
            <person name="Kojima H."/>
            <person name="Fukui M."/>
        </authorList>
    </citation>
    <scope>NUCLEOTIDE SEQUENCE [LARGE SCALE GENOMIC DNA]</scope>
    <source>
        <strain evidence="13 14">PP31</strain>
    </source>
</reference>
<organism evidence="13 14">
    <name type="scientific">Desulfosarcina widdelii</name>
    <dbReference type="NCBI Taxonomy" id="947919"/>
    <lineage>
        <taxon>Bacteria</taxon>
        <taxon>Pseudomonadati</taxon>
        <taxon>Thermodesulfobacteriota</taxon>
        <taxon>Desulfobacteria</taxon>
        <taxon>Desulfobacterales</taxon>
        <taxon>Desulfosarcinaceae</taxon>
        <taxon>Desulfosarcina</taxon>
    </lineage>
</organism>
<evidence type="ECO:0000313" key="14">
    <source>
        <dbReference type="Proteomes" id="UP000427769"/>
    </source>
</evidence>
<proteinExistence type="inferred from homology"/>
<dbReference type="InterPro" id="IPR036188">
    <property type="entry name" value="FAD/NAD-bd_sf"/>
</dbReference>
<dbReference type="SUPFAM" id="SSF55424">
    <property type="entry name" value="FAD/NAD-linked reductases, dimerisation (C-terminal) domain"/>
    <property type="match status" value="1"/>
</dbReference>
<comment type="cofactor">
    <cofactor evidence="8">
        <name>FAD</name>
        <dbReference type="ChEBI" id="CHEBI:57692"/>
    </cofactor>
    <text evidence="8">Binds 1 FAD per subunit.</text>
</comment>
<feature type="binding site" evidence="8">
    <location>
        <position position="53"/>
    </location>
    <ligand>
        <name>FAD</name>
        <dbReference type="ChEBI" id="CHEBI:57692"/>
    </ligand>
</feature>
<dbReference type="FunFam" id="3.30.390.30:FF:000001">
    <property type="entry name" value="Dihydrolipoyl dehydrogenase"/>
    <property type="match status" value="1"/>
</dbReference>
<dbReference type="GO" id="GO:0016668">
    <property type="term" value="F:oxidoreductase activity, acting on a sulfur group of donors, NAD(P) as acceptor"/>
    <property type="evidence" value="ECO:0007669"/>
    <property type="project" value="InterPro"/>
</dbReference>
<keyword evidence="4" id="KW-0521">NADP</keyword>
<feature type="binding site" evidence="8">
    <location>
        <begin position="142"/>
        <end position="144"/>
    </location>
    <ligand>
        <name>FAD</name>
        <dbReference type="ChEBI" id="CHEBI:57692"/>
    </ligand>
</feature>
<dbReference type="GO" id="GO:0003955">
    <property type="term" value="F:NAD(P)H dehydrogenase (quinone) activity"/>
    <property type="evidence" value="ECO:0007669"/>
    <property type="project" value="TreeGrafter"/>
</dbReference>
<feature type="domain" description="FAD/NAD(P)-binding" evidence="12">
    <location>
        <begin position="6"/>
        <end position="325"/>
    </location>
</feature>
<keyword evidence="6" id="KW-1015">Disulfide bond</keyword>
<evidence type="ECO:0000256" key="8">
    <source>
        <dbReference type="PIRSR" id="PIRSR000350-3"/>
    </source>
</evidence>
<dbReference type="Pfam" id="PF07992">
    <property type="entry name" value="Pyr_redox_2"/>
    <property type="match status" value="1"/>
</dbReference>
<dbReference type="InterPro" id="IPR012999">
    <property type="entry name" value="Pyr_OxRdtase_I_AS"/>
</dbReference>
<name>A0A5K7Z2X5_9BACT</name>
<dbReference type="PANTHER" id="PTHR43014:SF2">
    <property type="entry name" value="MERCURIC REDUCTASE"/>
    <property type="match status" value="1"/>
</dbReference>
<keyword evidence="8" id="KW-0520">NAD</keyword>
<dbReference type="Gene3D" id="3.50.50.60">
    <property type="entry name" value="FAD/NAD(P)-binding domain"/>
    <property type="match status" value="2"/>
</dbReference>
<protein>
    <submittedName>
        <fullName evidence="13">Mercuric reductase</fullName>
    </submittedName>
</protein>
<evidence type="ECO:0000256" key="4">
    <source>
        <dbReference type="ARBA" id="ARBA00022857"/>
    </source>
</evidence>
<keyword evidence="2 10" id="KW-0285">Flavoprotein</keyword>
<feature type="binding site" evidence="8">
    <location>
        <begin position="179"/>
        <end position="186"/>
    </location>
    <ligand>
        <name>NAD(+)</name>
        <dbReference type="ChEBI" id="CHEBI:57540"/>
    </ligand>
</feature>
<evidence type="ECO:0000313" key="13">
    <source>
        <dbReference type="EMBL" id="BBO76372.1"/>
    </source>
</evidence>
<dbReference type="PIRSF" id="PIRSF000350">
    <property type="entry name" value="Mercury_reductase_MerA"/>
    <property type="match status" value="1"/>
</dbReference>
<dbReference type="OrthoDB" id="9786429at2"/>
<dbReference type="InterPro" id="IPR016156">
    <property type="entry name" value="FAD/NAD-linked_Rdtase_dimer_sf"/>
</dbReference>
<dbReference type="PRINTS" id="PR00368">
    <property type="entry name" value="FADPNR"/>
</dbReference>
<dbReference type="InterPro" id="IPR001100">
    <property type="entry name" value="Pyr_nuc-diS_OxRdtase"/>
</dbReference>
<feature type="domain" description="Pyridine nucleotide-disulphide oxidoreductase dimerisation" evidence="11">
    <location>
        <begin position="345"/>
        <end position="449"/>
    </location>
</feature>
<dbReference type="InterPro" id="IPR023753">
    <property type="entry name" value="FAD/NAD-binding_dom"/>
</dbReference>
<sequence length="502" mass="53238">MAEYDYDIGIVGGGAAGLTVASGAAQLGAKTLLVEKEPVLGGDCLHYGCVPSKTLIHSAHVYHQMKNAERFGLPKVAVPPVDFSRIAGRIAGVIAAIQEHDSEERFCRLGAKVVFGPVRFKDDHAVDLDGKKVSARTWVIATGSSPAMPPIPGLDVIETITNREIFSLRQLPGSMIVLGGGPIGIEMAQAFNRLGTSVSIVDQADQILGKEDTDMAAAVQAVMESEGVRFYLGATVKHANQAGEKKRIALALGNGTSVDLTADTVLVAAGRSANVDGLGLAAAGVEFGRTGITVDARLRTTQKHIYAAGDVSGGYQFTHAAGYEGGIVVSNAVFRLPRKVHTTWMPWCTYTDPELASIGLNERSAKKAGIETRIWTEAFADNDRGRAEGEVEGRIKLILDRKEKPLGVQILGPRAGDLIAEWVAALNGGVKMSSLASAIHPYPTLGEISKRVAGSVFAPKIFSEKIQKGLKFFFNLKGRACTPEVCEGGTLSTEGGERKPEH</sequence>
<dbReference type="RefSeq" id="WP_155305202.1">
    <property type="nucleotide sequence ID" value="NZ_AP021875.1"/>
</dbReference>
<evidence type="ECO:0000256" key="1">
    <source>
        <dbReference type="ARBA" id="ARBA00007532"/>
    </source>
</evidence>
<dbReference type="Proteomes" id="UP000427769">
    <property type="component" value="Chromosome"/>
</dbReference>
<feature type="binding site" evidence="8">
    <location>
        <position position="310"/>
    </location>
    <ligand>
        <name>FAD</name>
        <dbReference type="ChEBI" id="CHEBI:57692"/>
    </ligand>
</feature>
<keyword evidence="8" id="KW-0547">Nucleotide-binding</keyword>
<evidence type="ECO:0000256" key="2">
    <source>
        <dbReference type="ARBA" id="ARBA00022630"/>
    </source>
</evidence>
<feature type="disulfide bond" description="Redox-active" evidence="9">
    <location>
        <begin position="44"/>
        <end position="49"/>
    </location>
</feature>
<keyword evidence="5 10" id="KW-0560">Oxidoreductase</keyword>
<accession>A0A5K7Z2X5</accession>
<comment type="similarity">
    <text evidence="1 10">Belongs to the class-I pyridine nucleotide-disulfide oxidoreductase family.</text>
</comment>
<dbReference type="GO" id="GO:0050660">
    <property type="term" value="F:flavin adenine dinucleotide binding"/>
    <property type="evidence" value="ECO:0007669"/>
    <property type="project" value="TreeGrafter"/>
</dbReference>
<dbReference type="PANTHER" id="PTHR43014">
    <property type="entry name" value="MERCURIC REDUCTASE"/>
    <property type="match status" value="1"/>
</dbReference>
<evidence type="ECO:0000259" key="11">
    <source>
        <dbReference type="Pfam" id="PF02852"/>
    </source>
</evidence>
<gene>
    <name evidence="13" type="ORF">DSCW_37890</name>
</gene>